<keyword evidence="2" id="KW-1133">Transmembrane helix</keyword>
<keyword evidence="2" id="KW-0812">Transmembrane</keyword>
<name>A0A7G8BF55_9BACT</name>
<proteinExistence type="predicted"/>
<dbReference type="RefSeq" id="WP_186741596.1">
    <property type="nucleotide sequence ID" value="NZ_CP060394.1"/>
</dbReference>
<organism evidence="3 4">
    <name type="scientific">Alloacidobacterium dinghuense</name>
    <dbReference type="NCBI Taxonomy" id="2763107"/>
    <lineage>
        <taxon>Bacteria</taxon>
        <taxon>Pseudomonadati</taxon>
        <taxon>Acidobacteriota</taxon>
        <taxon>Terriglobia</taxon>
        <taxon>Terriglobales</taxon>
        <taxon>Acidobacteriaceae</taxon>
        <taxon>Alloacidobacterium</taxon>
    </lineage>
</organism>
<feature type="transmembrane region" description="Helical" evidence="2">
    <location>
        <begin position="764"/>
        <end position="788"/>
    </location>
</feature>
<feature type="transmembrane region" description="Helical" evidence="2">
    <location>
        <begin position="829"/>
        <end position="846"/>
    </location>
</feature>
<evidence type="ECO:0000256" key="2">
    <source>
        <dbReference type="SAM" id="Phobius"/>
    </source>
</evidence>
<evidence type="ECO:0000313" key="4">
    <source>
        <dbReference type="Proteomes" id="UP000515312"/>
    </source>
</evidence>
<feature type="transmembrane region" description="Helical" evidence="2">
    <location>
        <begin position="668"/>
        <end position="688"/>
    </location>
</feature>
<evidence type="ECO:0000256" key="1">
    <source>
        <dbReference type="SAM" id="MobiDB-lite"/>
    </source>
</evidence>
<keyword evidence="4" id="KW-1185">Reference proteome</keyword>
<dbReference type="KEGG" id="adin:H7849_19050"/>
<accession>A0A7G8BF55</accession>
<protein>
    <submittedName>
        <fullName evidence="3">Uncharacterized protein</fullName>
    </submittedName>
</protein>
<feature type="transmembrane region" description="Helical" evidence="2">
    <location>
        <begin position="858"/>
        <end position="882"/>
    </location>
</feature>
<feature type="transmembrane region" description="Helical" evidence="2">
    <location>
        <begin position="1120"/>
        <end position="1141"/>
    </location>
</feature>
<feature type="region of interest" description="Disordered" evidence="1">
    <location>
        <begin position="24"/>
        <end position="63"/>
    </location>
</feature>
<reference evidence="3 4" key="1">
    <citation type="submission" date="2020-08" db="EMBL/GenBank/DDBJ databases">
        <title>Edaphobacter telluris sp. nov. and Acidobacterium dinghuensis sp. nov., two acidobacteria isolated from forest soil.</title>
        <authorList>
            <person name="Fu J."/>
            <person name="Qiu L."/>
        </authorList>
    </citation>
    <scope>NUCLEOTIDE SEQUENCE [LARGE SCALE GENOMIC DNA]</scope>
    <source>
        <strain evidence="3">4Y35</strain>
    </source>
</reference>
<dbReference type="Proteomes" id="UP000515312">
    <property type="component" value="Chromosome"/>
</dbReference>
<sequence>MDRSGGGMVAAAVLLAVFAGGGIRGSQSSQPNASTDTAVTAGMSAHSAETAAPAGEQSNNKRDGYADEIRRLTAFIADAKRNTSVLNEDQQADPNSEAERAESRTAFMIALVPDPAKTHLSLVFDRYVDALEQAIQDGGFDFDRALLPWDEHDHPESSNFGTRLDEREYVRGEQQAPGVLVFRRHYFANEKPSSESIETLVVFVVGESPTAGINRGQFVTAIGLAKRLAPKTEGAQPLTIAGPSFSGSLYSLAALLKSEGHSFSRIAIASGTVSDPDSVESFRASIGQTFGKDGQANFAIFEENSRVKLRAFVSFACQNWNLQPSNIAVISETETAFGRQQNDDDRELCPDSSGENARHVRLYFPRGIFHVRSAYEQQFPGGNSADDDRPPLRTTLRPNLEEKHGSADSVPEFSPQLPVSQDAVLTGLVDQLHRRRVGVIVLLASDPLDTLFLVRYFKKNYPYAHLVTMGSDLLLRHESPDPAMLGVLALTTYSLQPAESKTDVNSPNGIVFPDDGSAGLYNATAALLWCILSPSTSWCLNGPSSEKLPSELGLMGFTQVGKNDYATPALYLDALGRDGFLHVAILQTTESWLPQQKLTATGSGSEFRREMSLPSSWKVLAIAVLSGIGLFIFCLCRASIVSTIEAEILLAPADTMENDFTRVGRKSLIVFLACAWMAVLMLVYRPAFMTGAWPNGEFRLYVFAALIAGSGLSGVMVHRFSGSIRYLPVISFVACVLTCVGIAVKGQSVELRRYIDVFSQISPVMPLFLLALSVIWWLWYNIAACVLTDSRRPLLPARKIHGGVPIDISAEEQKGLESAMAPGHLDRRLWIPAILLGVFTYLFIGPKPLVWSVEGRGYNWLVTLALVVSFGLLAESVVRILVVWKEARHLLRGLNQQPFRTKMCTVGGITWNAIWKVGIAAVSMAHSFFSRQSEALCLLLRSRAEAQETVAGPVPPSGEVVTADKPEYKLLYSFRALMQGVTFPENEQQTKANGDMELSEEMYKSAEAVKKQGGLVWRKYEELLGKGREHGSDRNEIQRRKEMRLLAAYSRAQGKFADAAGSLMDGLMRHYPTHPEIVRELDADAIKQAQKDAPRSVREISEYFVNMLYMNYIVTILLRIRSLAAATAGIFVFEVLALNSYPFEPRAFLRAAMFAILILITTCFAVVYAQMHRDPVLSRMTDTKSGELGGDFWMRMLSLTGLPIVSLVATQFPSVGNFLFSWVGPLMKVAR</sequence>
<feature type="transmembrane region" description="Helical" evidence="2">
    <location>
        <begin position="617"/>
        <end position="636"/>
    </location>
</feature>
<gene>
    <name evidence="3" type="ORF">H7849_19050</name>
</gene>
<feature type="transmembrane region" description="Helical" evidence="2">
    <location>
        <begin position="700"/>
        <end position="717"/>
    </location>
</feature>
<feature type="transmembrane region" description="Helical" evidence="2">
    <location>
        <begin position="1147"/>
        <end position="1171"/>
    </location>
</feature>
<dbReference type="AlphaFoldDB" id="A0A7G8BF55"/>
<keyword evidence="2" id="KW-0472">Membrane</keyword>
<evidence type="ECO:0000313" key="3">
    <source>
        <dbReference type="EMBL" id="QNI31175.1"/>
    </source>
</evidence>
<dbReference type="EMBL" id="CP060394">
    <property type="protein sequence ID" value="QNI31175.1"/>
    <property type="molecule type" value="Genomic_DNA"/>
</dbReference>
<feature type="compositionally biased region" description="Polar residues" evidence="1">
    <location>
        <begin position="25"/>
        <end position="38"/>
    </location>
</feature>
<feature type="transmembrane region" description="Helical" evidence="2">
    <location>
        <begin position="724"/>
        <end position="744"/>
    </location>
</feature>